<evidence type="ECO:0000256" key="1">
    <source>
        <dbReference type="ARBA" id="ARBA00004651"/>
    </source>
</evidence>
<keyword evidence="6 9" id="KW-1133">Transmembrane helix</keyword>
<feature type="transmembrane region" description="Helical" evidence="9">
    <location>
        <begin position="193"/>
        <end position="214"/>
    </location>
</feature>
<dbReference type="Proteomes" id="UP000886886">
    <property type="component" value="Unassembled WGS sequence"/>
</dbReference>
<feature type="transmembrane region" description="Helical" evidence="9">
    <location>
        <begin position="73"/>
        <end position="95"/>
    </location>
</feature>
<dbReference type="EMBL" id="DVFT01000091">
    <property type="protein sequence ID" value="HIQ96111.1"/>
    <property type="molecule type" value="Genomic_DNA"/>
</dbReference>
<evidence type="ECO:0000256" key="4">
    <source>
        <dbReference type="ARBA" id="ARBA00022475"/>
    </source>
</evidence>
<evidence type="ECO:0000256" key="2">
    <source>
        <dbReference type="ARBA" id="ARBA00005540"/>
    </source>
</evidence>
<evidence type="ECO:0000256" key="7">
    <source>
        <dbReference type="ARBA" id="ARBA00023136"/>
    </source>
</evidence>
<evidence type="ECO:0000256" key="8">
    <source>
        <dbReference type="PIRNR" id="PIRNR037778"/>
    </source>
</evidence>
<organism evidence="10 11">
    <name type="scientific">Candidatus Limivivens merdigallinarum</name>
    <dbReference type="NCBI Taxonomy" id="2840859"/>
    <lineage>
        <taxon>Bacteria</taxon>
        <taxon>Bacillati</taxon>
        <taxon>Bacillota</taxon>
        <taxon>Clostridia</taxon>
        <taxon>Lachnospirales</taxon>
        <taxon>Lachnospiraceae</taxon>
        <taxon>Lachnospiraceae incertae sedis</taxon>
        <taxon>Candidatus Limivivens</taxon>
    </lineage>
</organism>
<evidence type="ECO:0000256" key="6">
    <source>
        <dbReference type="ARBA" id="ARBA00022989"/>
    </source>
</evidence>
<reference evidence="10" key="1">
    <citation type="submission" date="2020-10" db="EMBL/GenBank/DDBJ databases">
        <authorList>
            <person name="Gilroy R."/>
        </authorList>
    </citation>
    <scope>NUCLEOTIDE SEQUENCE</scope>
    <source>
        <strain evidence="10">ChiSjej3B21-11622</strain>
    </source>
</reference>
<proteinExistence type="inferred from homology"/>
<evidence type="ECO:0000256" key="9">
    <source>
        <dbReference type="SAM" id="Phobius"/>
    </source>
</evidence>
<comment type="subcellular location">
    <subcellularLocation>
        <location evidence="1">Cell membrane</location>
        <topology evidence="1">Multi-pass membrane protein</topology>
    </subcellularLocation>
</comment>
<dbReference type="Pfam" id="PF12822">
    <property type="entry name" value="ECF_trnsprt"/>
    <property type="match status" value="1"/>
</dbReference>
<accession>A0A9D1D057</accession>
<dbReference type="PIRSF" id="PIRSF037778">
    <property type="entry name" value="UCP037778_transp_RibU"/>
    <property type="match status" value="1"/>
</dbReference>
<reference evidence="10" key="2">
    <citation type="journal article" date="2021" name="PeerJ">
        <title>Extensive microbial diversity within the chicken gut microbiome revealed by metagenomics and culture.</title>
        <authorList>
            <person name="Gilroy R."/>
            <person name="Ravi A."/>
            <person name="Getino M."/>
            <person name="Pursley I."/>
            <person name="Horton D.L."/>
            <person name="Alikhan N.F."/>
            <person name="Baker D."/>
            <person name="Gharbi K."/>
            <person name="Hall N."/>
            <person name="Watson M."/>
            <person name="Adriaenssens E.M."/>
            <person name="Foster-Nyarko E."/>
            <person name="Jarju S."/>
            <person name="Secka A."/>
            <person name="Antonio M."/>
            <person name="Oren A."/>
            <person name="Chaudhuri R.R."/>
            <person name="La Ragione R."/>
            <person name="Hildebrand F."/>
            <person name="Pallen M.J."/>
        </authorList>
    </citation>
    <scope>NUCLEOTIDE SEQUENCE</scope>
    <source>
        <strain evidence="10">ChiSjej3B21-11622</strain>
    </source>
</reference>
<gene>
    <name evidence="10" type="ORF">IAB26_06080</name>
</gene>
<dbReference type="GO" id="GO:0032217">
    <property type="term" value="F:riboflavin transmembrane transporter activity"/>
    <property type="evidence" value="ECO:0007669"/>
    <property type="project" value="UniProtKB-UniRule"/>
</dbReference>
<dbReference type="AlphaFoldDB" id="A0A9D1D057"/>
<feature type="transmembrane region" description="Helical" evidence="9">
    <location>
        <begin position="40"/>
        <end position="61"/>
    </location>
</feature>
<name>A0A9D1D057_9FIRM</name>
<evidence type="ECO:0000256" key="3">
    <source>
        <dbReference type="ARBA" id="ARBA00022448"/>
    </source>
</evidence>
<protein>
    <recommendedName>
        <fullName evidence="8">Riboflavin transporter</fullName>
    </recommendedName>
</protein>
<comment type="similarity">
    <text evidence="2 8">Belongs to the prokaryotic riboflavin transporter (P-RFT) (TC 2.A.87) family.</text>
</comment>
<dbReference type="PANTHER" id="PTHR38438">
    <property type="entry name" value="RIBOFLAVIN TRANSPORTER RIBU"/>
    <property type="match status" value="1"/>
</dbReference>
<comment type="caution">
    <text evidence="10">The sequence shown here is derived from an EMBL/GenBank/DDBJ whole genome shotgun (WGS) entry which is preliminary data.</text>
</comment>
<keyword evidence="4 8" id="KW-1003">Cell membrane</keyword>
<dbReference type="InterPro" id="IPR024529">
    <property type="entry name" value="ECF_trnsprt_substrate-spec"/>
</dbReference>
<evidence type="ECO:0000256" key="5">
    <source>
        <dbReference type="ARBA" id="ARBA00022692"/>
    </source>
</evidence>
<evidence type="ECO:0000313" key="10">
    <source>
        <dbReference type="EMBL" id="HIQ96111.1"/>
    </source>
</evidence>
<feature type="transmembrane region" description="Helical" evidence="9">
    <location>
        <begin position="145"/>
        <end position="165"/>
    </location>
</feature>
<feature type="transmembrane region" description="Helical" evidence="9">
    <location>
        <begin position="107"/>
        <end position="125"/>
    </location>
</feature>
<keyword evidence="5 9" id="KW-0812">Transmembrane</keyword>
<dbReference type="Gene3D" id="1.10.1760.20">
    <property type="match status" value="1"/>
</dbReference>
<keyword evidence="3 8" id="KW-0813">Transport</keyword>
<sequence length="215" mass="23122">MNSNVKKITIIGMLCAVTYAVMAVGRIPVVLFLKYDPSDVVVTLGGLIWGPMTSCTVSVLVAVVEMVTVSDTGILGCIMNIVQTVSFAGTASWIYRKRRTLSGAVTSLSAGCAVMILVMMLWNYLITPIYMGYPREAVADLLLPVFLPFNLLKGGLNAALTFLLYKPVVTALRRTGYAAASAMEAPYRKRTGLILPALLIILTCILILLSVNGLI</sequence>
<keyword evidence="7 8" id="KW-0472">Membrane</keyword>
<dbReference type="InterPro" id="IPR025720">
    <property type="entry name" value="RibU"/>
</dbReference>
<dbReference type="GO" id="GO:0005886">
    <property type="term" value="C:plasma membrane"/>
    <property type="evidence" value="ECO:0007669"/>
    <property type="project" value="UniProtKB-SubCell"/>
</dbReference>
<dbReference type="PANTHER" id="PTHR38438:SF1">
    <property type="entry name" value="RIBOFLAVIN TRANSPORTER RIBU"/>
    <property type="match status" value="1"/>
</dbReference>
<evidence type="ECO:0000313" key="11">
    <source>
        <dbReference type="Proteomes" id="UP000886886"/>
    </source>
</evidence>
<comment type="function">
    <text evidence="8">Probably a riboflavin-binding protein that interacts with the energy-coupling factor (ECF) ABC-transporter complex.</text>
</comment>
<feature type="transmembrane region" description="Helical" evidence="9">
    <location>
        <begin position="6"/>
        <end position="33"/>
    </location>
</feature>